<reference evidence="1" key="1">
    <citation type="journal article" date="2021" name="PeerJ">
        <title>Extensive microbial diversity within the chicken gut microbiome revealed by metagenomics and culture.</title>
        <authorList>
            <person name="Gilroy R."/>
            <person name="Ravi A."/>
            <person name="Getino M."/>
            <person name="Pursley I."/>
            <person name="Horton D.L."/>
            <person name="Alikhan N.F."/>
            <person name="Baker D."/>
            <person name="Gharbi K."/>
            <person name="Hall N."/>
            <person name="Watson M."/>
            <person name="Adriaenssens E.M."/>
            <person name="Foster-Nyarko E."/>
            <person name="Jarju S."/>
            <person name="Secka A."/>
            <person name="Antonio M."/>
            <person name="Oren A."/>
            <person name="Chaudhuri R.R."/>
            <person name="La Ragione R."/>
            <person name="Hildebrand F."/>
            <person name="Pallen M.J."/>
        </authorList>
    </citation>
    <scope>NUCLEOTIDE SEQUENCE</scope>
    <source>
        <strain evidence="1">ChiHjej12B11-1927</strain>
    </source>
</reference>
<dbReference type="Pfam" id="PF12994">
    <property type="entry name" value="DUF3878"/>
    <property type="match status" value="1"/>
</dbReference>
<accession>A0A9D1VLX2</accession>
<reference evidence="1" key="2">
    <citation type="submission" date="2021-04" db="EMBL/GenBank/DDBJ databases">
        <authorList>
            <person name="Gilroy R."/>
        </authorList>
    </citation>
    <scope>NUCLEOTIDE SEQUENCE</scope>
    <source>
        <strain evidence="1">ChiHjej12B11-1927</strain>
    </source>
</reference>
<evidence type="ECO:0000313" key="2">
    <source>
        <dbReference type="Proteomes" id="UP000824230"/>
    </source>
</evidence>
<dbReference type="InterPro" id="IPR024538">
    <property type="entry name" value="DUF3878"/>
</dbReference>
<name>A0A9D1VLX2_9FIRM</name>
<sequence>MSESEEKLFGVTPEMEKGFQKLKEIFDKEVFELYIRQGQGYVPYMMNDALECYLVLTDCRCTGGYLTGYEESTLGYLSSAEGERILVVHQGEENIFTLWFREIRIKLEGYQYHRIGHFWLEGKGQEQWRQLVYMLGTVYDKYEYFGEAMCTPREQELMRLMEFRPFRYWSPVKESLDPYYPDTAMGAAVMRKIADLAGDRAMAFLAGIYEKVPLIFLEKMIIWRMERPCSQKLYETLLNLVSTEAGKYRKRDYGKDMNERIEKERARIQEELHRRGFQGEYPRFGKKGMEVLAVEEHPFTLGFMEWEKFDFRIRLMISKDSSGKKRNLGVNGGFFKGKGREGQIENAD</sequence>
<dbReference type="EMBL" id="DXFG01000165">
    <property type="protein sequence ID" value="HIX37847.1"/>
    <property type="molecule type" value="Genomic_DNA"/>
</dbReference>
<comment type="caution">
    <text evidence="1">The sequence shown here is derived from an EMBL/GenBank/DDBJ whole genome shotgun (WGS) entry which is preliminary data.</text>
</comment>
<organism evidence="1 2">
    <name type="scientific">Candidatus Blautia pullistercoris</name>
    <dbReference type="NCBI Taxonomy" id="2838499"/>
    <lineage>
        <taxon>Bacteria</taxon>
        <taxon>Bacillati</taxon>
        <taxon>Bacillota</taxon>
        <taxon>Clostridia</taxon>
        <taxon>Lachnospirales</taxon>
        <taxon>Lachnospiraceae</taxon>
        <taxon>Blautia</taxon>
    </lineage>
</organism>
<dbReference type="Proteomes" id="UP000824230">
    <property type="component" value="Unassembled WGS sequence"/>
</dbReference>
<protein>
    <submittedName>
        <fullName evidence="1">DUF3878 family protein</fullName>
    </submittedName>
</protein>
<dbReference type="AlphaFoldDB" id="A0A9D1VLX2"/>
<proteinExistence type="predicted"/>
<gene>
    <name evidence="1" type="ORF">H9738_08270</name>
</gene>
<evidence type="ECO:0000313" key="1">
    <source>
        <dbReference type="EMBL" id="HIX37847.1"/>
    </source>
</evidence>